<evidence type="ECO:0000313" key="2">
    <source>
        <dbReference type="Proteomes" id="UP000016487"/>
    </source>
</evidence>
<dbReference type="EMBL" id="AHBZ03000022">
    <property type="protein sequence ID" value="KAF7768783.1"/>
    <property type="molecule type" value="Genomic_DNA"/>
</dbReference>
<protein>
    <submittedName>
        <fullName evidence="1">Uncharacterized protein</fullName>
    </submittedName>
</protein>
<comment type="caution">
    <text evidence="1">The sequence shown here is derived from an EMBL/GenBank/DDBJ whole genome shotgun (WGS) entry which is preliminary data.</text>
</comment>
<sequence length="41" mass="4515">MSADGTMTNSALMCAMTFPSLNLNKDHIMALNHSVEYGFFC</sequence>
<evidence type="ECO:0000313" key="1">
    <source>
        <dbReference type="EMBL" id="KAF7768783.1"/>
    </source>
</evidence>
<reference evidence="1" key="2">
    <citation type="submission" date="2015-03" db="EMBL/GenBank/DDBJ databases">
        <title>Genome sequence of Pseudoalteromonas citrea.</title>
        <authorList>
            <person name="Xie B.-B."/>
            <person name="Rong J.-C."/>
            <person name="Qin Q.-L."/>
            <person name="Zhang Y.-Z."/>
        </authorList>
    </citation>
    <scope>NUCLEOTIDE SEQUENCE</scope>
    <source>
        <strain evidence="1">DSM 8771</strain>
    </source>
</reference>
<reference evidence="1" key="1">
    <citation type="journal article" date="2012" name="J. Bacteriol.">
        <title>Genome sequences of type strains of seven species of the marine bacterium Pseudoalteromonas.</title>
        <authorList>
            <person name="Xie B.B."/>
            <person name="Shu Y.L."/>
            <person name="Qin Q.L."/>
            <person name="Rong J.C."/>
            <person name="Zhang X.Y."/>
            <person name="Chen X.L."/>
            <person name="Shi M."/>
            <person name="He H.L."/>
            <person name="Zhou B.C."/>
            <person name="Zhang Y.Z."/>
        </authorList>
    </citation>
    <scope>NUCLEOTIDE SEQUENCE</scope>
    <source>
        <strain evidence="1">DSM 8771</strain>
    </source>
</reference>
<name>A0AAD4FR33_9GAMM</name>
<proteinExistence type="predicted"/>
<organism evidence="1 2">
    <name type="scientific">Pseudoalteromonas citrea</name>
    <dbReference type="NCBI Taxonomy" id="43655"/>
    <lineage>
        <taxon>Bacteria</taxon>
        <taxon>Pseudomonadati</taxon>
        <taxon>Pseudomonadota</taxon>
        <taxon>Gammaproteobacteria</taxon>
        <taxon>Alteromonadales</taxon>
        <taxon>Pseudoalteromonadaceae</taxon>
        <taxon>Pseudoalteromonas</taxon>
    </lineage>
</organism>
<dbReference type="AlphaFoldDB" id="A0AAD4FR33"/>
<dbReference type="Proteomes" id="UP000016487">
    <property type="component" value="Unassembled WGS sequence"/>
</dbReference>
<gene>
    <name evidence="1" type="ORF">PCIT_a3279</name>
</gene>
<accession>A0AAD4FR33</accession>